<dbReference type="SUPFAM" id="SSF50729">
    <property type="entry name" value="PH domain-like"/>
    <property type="match status" value="1"/>
</dbReference>
<feature type="region of interest" description="Disordered" evidence="9">
    <location>
        <begin position="132"/>
        <end position="160"/>
    </location>
</feature>
<name>G3APL2_SPAPN</name>
<evidence type="ECO:0000256" key="10">
    <source>
        <dbReference type="SAM" id="Phobius"/>
    </source>
</evidence>
<organism evidence="13">
    <name type="scientific">Spathaspora passalidarum (strain NRRL Y-27907 / 11-Y1)</name>
    <dbReference type="NCBI Taxonomy" id="619300"/>
    <lineage>
        <taxon>Eukaryota</taxon>
        <taxon>Fungi</taxon>
        <taxon>Dikarya</taxon>
        <taxon>Ascomycota</taxon>
        <taxon>Saccharomycotina</taxon>
        <taxon>Pichiomycetes</taxon>
        <taxon>Debaryomycetaceae</taxon>
        <taxon>Spathaspora</taxon>
    </lineage>
</organism>
<dbReference type="GO" id="GO:0005789">
    <property type="term" value="C:endoplasmic reticulum membrane"/>
    <property type="evidence" value="ECO:0007669"/>
    <property type="project" value="UniProtKB-SubCell"/>
</dbReference>
<dbReference type="InterPro" id="IPR031468">
    <property type="entry name" value="SMP_LBD"/>
</dbReference>
<dbReference type="GO" id="GO:0008289">
    <property type="term" value="F:lipid binding"/>
    <property type="evidence" value="ECO:0007669"/>
    <property type="project" value="UniProtKB-KW"/>
</dbReference>
<evidence type="ECO:0000259" key="11">
    <source>
        <dbReference type="PROSITE" id="PS51847"/>
    </source>
</evidence>
<reference evidence="12 13" key="1">
    <citation type="journal article" date="2011" name="Proc. Natl. Acad. Sci. U.S.A.">
        <title>Comparative genomics of xylose-fermenting fungi for enhanced biofuel production.</title>
        <authorList>
            <person name="Wohlbach D.J."/>
            <person name="Kuo A."/>
            <person name="Sato T.K."/>
            <person name="Potts K.M."/>
            <person name="Salamov A.A."/>
            <person name="LaButti K.M."/>
            <person name="Sun H."/>
            <person name="Clum A."/>
            <person name="Pangilinan J.L."/>
            <person name="Lindquist E.A."/>
            <person name="Lucas S."/>
            <person name="Lapidus A."/>
            <person name="Jin M."/>
            <person name="Gunawan C."/>
            <person name="Balan V."/>
            <person name="Dale B.E."/>
            <person name="Jeffries T.W."/>
            <person name="Zinkel R."/>
            <person name="Barry K.W."/>
            <person name="Grigoriev I.V."/>
            <person name="Gasch A.P."/>
        </authorList>
    </citation>
    <scope>NUCLEOTIDE SEQUENCE [LARGE SCALE GENOMIC DNA]</scope>
    <source>
        <strain evidence="13">NRRL Y-27907 / 11-Y1</strain>
    </source>
</reference>
<feature type="region of interest" description="Disordered" evidence="9">
    <location>
        <begin position="613"/>
        <end position="662"/>
    </location>
</feature>
<dbReference type="InParanoid" id="G3APL2"/>
<gene>
    <name evidence="12" type="ORF">SPAPADRAFT_139353</name>
</gene>
<feature type="compositionally biased region" description="Low complexity" evidence="9">
    <location>
        <begin position="140"/>
        <end position="153"/>
    </location>
</feature>
<sequence length="785" mass="87848">MWLITFLSIYIFGGITFIPGLIILVLYLHPIYKNDKQDREETKPLKAGEIEESNQSGLESYKAGWIFVTRDYIDSPDQINSNTQPITESNDNKSAYSSLYKLVSDDATTSMLSNNSQSTDVDDLSINESKETLVQPAAPPASSATTTTTTTTTQQNIRSSQRRHRYYAVLKHGNLFLYKDETLKDVKHVIVLSSYFVTIYPRELSDAQFFTKYSAIALINPNKLILTNDVDTATPPKGSFFIYCDINSDKEDWYFALIRATKHNSELPDSLNPSTFAKTLHFNTKDMINLIQTLYSSEGQLQTKWLNAIIGRLFLGLNGTKVMEDYIRTKLSKKLNKIKTPGFLDKFQIKEISPGHSAPFITYPNLQEINPDGTIVVSAYVSYTGGLSVTISTKVNINLGAKFTNREVDILLRVTLNRFEGPILIKIKPQPSARVWYTYKTEPIMNINIEPVISARQVSYNIVTNYMEKKLKEAIRDSLVLPHWDDIVFFETTEELYRGGIWDPAASAPSPPETPTDQSSESTPSRSEEASIDRDLDDDVETKSELSVKLANQKMKLTNTLTDISKRMKKKASSSNVNVISSEECQTTIAVRASPALSTLKKIGKWYFKDEKQQRDESYTPPEMISNRRPPRKSSSVSTTTPPNGFDSKFSEHPSPSYDFGKLNHERDVHSLTTSSWPDNISVMSGDEVSIKSGLLVSEPTVGLTQPLTPRSHKSIRKPPSSPPPPLPEDLSKEATPKCEDVPTTIEDISIPRSEDISSPQTINGQPLVPSENNGKSSPVTNNTI</sequence>
<keyword evidence="4" id="KW-0256">Endoplasmic reticulum</keyword>
<dbReference type="EMBL" id="GL996502">
    <property type="protein sequence ID" value="EGW32183.1"/>
    <property type="molecule type" value="Genomic_DNA"/>
</dbReference>
<feature type="region of interest" description="Disordered" evidence="9">
    <location>
        <begin position="501"/>
        <end position="541"/>
    </location>
</feature>
<evidence type="ECO:0000256" key="8">
    <source>
        <dbReference type="ARBA" id="ARBA00023136"/>
    </source>
</evidence>
<feature type="compositionally biased region" description="Basic and acidic residues" evidence="9">
    <location>
        <begin position="730"/>
        <end position="741"/>
    </location>
</feature>
<feature type="domain" description="SMP-LTD" evidence="11">
    <location>
        <begin position="299"/>
        <end position="490"/>
    </location>
</feature>
<evidence type="ECO:0000313" key="12">
    <source>
        <dbReference type="EMBL" id="EGW32183.1"/>
    </source>
</evidence>
<keyword evidence="7" id="KW-0446">Lipid-binding</keyword>
<dbReference type="OMA" id="MDKEDWY"/>
<comment type="subcellular location">
    <subcellularLocation>
        <location evidence="1">Endoplasmic reticulum membrane</location>
    </subcellularLocation>
</comment>
<evidence type="ECO:0000256" key="1">
    <source>
        <dbReference type="ARBA" id="ARBA00004586"/>
    </source>
</evidence>
<feature type="transmembrane region" description="Helical" evidence="10">
    <location>
        <begin position="6"/>
        <end position="29"/>
    </location>
</feature>
<dbReference type="GO" id="GO:0032865">
    <property type="term" value="C:ERMES complex"/>
    <property type="evidence" value="ECO:0007669"/>
    <property type="project" value="TreeGrafter"/>
</dbReference>
<keyword evidence="8 10" id="KW-0472">Membrane</keyword>
<dbReference type="InterPro" id="IPR011993">
    <property type="entry name" value="PH-like_dom_sf"/>
</dbReference>
<evidence type="ECO:0000256" key="5">
    <source>
        <dbReference type="ARBA" id="ARBA00022989"/>
    </source>
</evidence>
<dbReference type="PROSITE" id="PS51847">
    <property type="entry name" value="SMP"/>
    <property type="match status" value="1"/>
</dbReference>
<keyword evidence="2" id="KW-0813">Transport</keyword>
<dbReference type="STRING" id="619300.G3APL2"/>
<feature type="compositionally biased region" description="Polar residues" evidence="9">
    <location>
        <begin position="757"/>
        <end position="785"/>
    </location>
</feature>
<dbReference type="FunCoup" id="G3APL2">
    <property type="interactions" value="23"/>
</dbReference>
<dbReference type="OrthoDB" id="26740at2759"/>
<accession>G3APL2</accession>
<evidence type="ECO:0000313" key="13">
    <source>
        <dbReference type="Proteomes" id="UP000000709"/>
    </source>
</evidence>
<feature type="compositionally biased region" description="Polar residues" evidence="9">
    <location>
        <begin position="515"/>
        <end position="525"/>
    </location>
</feature>
<dbReference type="GO" id="GO:0015914">
    <property type="term" value="P:phospholipid transport"/>
    <property type="evidence" value="ECO:0007669"/>
    <property type="project" value="TreeGrafter"/>
</dbReference>
<keyword evidence="3 10" id="KW-0812">Transmembrane</keyword>
<dbReference type="KEGG" id="spaa:SPAPADRAFT_139353"/>
<dbReference type="AlphaFoldDB" id="G3APL2"/>
<keyword evidence="5 10" id="KW-1133">Transmembrane helix</keyword>
<dbReference type="GO" id="GO:1990456">
    <property type="term" value="P:mitochondrion-endoplasmic reticulum membrane tethering"/>
    <property type="evidence" value="ECO:0007669"/>
    <property type="project" value="TreeGrafter"/>
</dbReference>
<protein>
    <recommendedName>
        <fullName evidence="11">SMP-LTD domain-containing protein</fullName>
    </recommendedName>
</protein>
<evidence type="ECO:0000256" key="9">
    <source>
        <dbReference type="SAM" id="MobiDB-lite"/>
    </source>
</evidence>
<keyword evidence="13" id="KW-1185">Reference proteome</keyword>
<evidence type="ECO:0000256" key="2">
    <source>
        <dbReference type="ARBA" id="ARBA00022448"/>
    </source>
</evidence>
<dbReference type="Proteomes" id="UP000000709">
    <property type="component" value="Unassembled WGS sequence"/>
</dbReference>
<dbReference type="Gene3D" id="2.30.29.30">
    <property type="entry name" value="Pleckstrin-homology domain (PH domain)/Phosphotyrosine-binding domain (PTB)"/>
    <property type="match status" value="1"/>
</dbReference>
<dbReference type="PANTHER" id="PTHR13466">
    <property type="entry name" value="TEX2 PROTEIN-RELATED"/>
    <property type="match status" value="1"/>
</dbReference>
<dbReference type="CDD" id="cd21675">
    <property type="entry name" value="SMP_TEX2"/>
    <property type="match status" value="1"/>
</dbReference>
<keyword evidence="6" id="KW-0445">Lipid transport</keyword>
<dbReference type="Pfam" id="PF15413">
    <property type="entry name" value="PH_11"/>
    <property type="match status" value="1"/>
</dbReference>
<dbReference type="PANTHER" id="PTHR13466:SF19">
    <property type="entry name" value="NUCLEUS-VACUOLE JUNCTION PROTEIN 2"/>
    <property type="match status" value="1"/>
</dbReference>
<dbReference type="HOGENOM" id="CLU_012852_0_0_1"/>
<dbReference type="GeneID" id="18870201"/>
<evidence type="ECO:0000256" key="7">
    <source>
        <dbReference type="ARBA" id="ARBA00023121"/>
    </source>
</evidence>
<feature type="region of interest" description="Disordered" evidence="9">
    <location>
        <begin position="702"/>
        <end position="785"/>
    </location>
</feature>
<evidence type="ECO:0000256" key="4">
    <source>
        <dbReference type="ARBA" id="ARBA00022824"/>
    </source>
</evidence>
<evidence type="ECO:0000256" key="3">
    <source>
        <dbReference type="ARBA" id="ARBA00022692"/>
    </source>
</evidence>
<dbReference type="eggNOG" id="KOG2238">
    <property type="taxonomic scope" value="Eukaryota"/>
</dbReference>
<feature type="compositionally biased region" description="Polar residues" evidence="9">
    <location>
        <begin position="633"/>
        <end position="643"/>
    </location>
</feature>
<dbReference type="RefSeq" id="XP_007375459.1">
    <property type="nucleotide sequence ID" value="XM_007375397.1"/>
</dbReference>
<proteinExistence type="predicted"/>
<evidence type="ECO:0000256" key="6">
    <source>
        <dbReference type="ARBA" id="ARBA00023055"/>
    </source>
</evidence>